<accession>A0AAN7AKB7</accession>
<dbReference type="EMBL" id="MU864371">
    <property type="protein sequence ID" value="KAK4189864.1"/>
    <property type="molecule type" value="Genomic_DNA"/>
</dbReference>
<dbReference type="GO" id="GO:0070336">
    <property type="term" value="F:flap-structured DNA binding"/>
    <property type="evidence" value="ECO:0007669"/>
    <property type="project" value="TreeGrafter"/>
</dbReference>
<dbReference type="InterPro" id="IPR015242">
    <property type="entry name" value="Ydc2_cat"/>
</dbReference>
<dbReference type="Gene3D" id="3.30.420.10">
    <property type="entry name" value="Ribonuclease H-like superfamily/Ribonuclease H"/>
    <property type="match status" value="1"/>
</dbReference>
<reference evidence="3" key="1">
    <citation type="journal article" date="2023" name="Mol. Phylogenet. Evol.">
        <title>Genome-scale phylogeny and comparative genomics of the fungal order Sordariales.</title>
        <authorList>
            <person name="Hensen N."/>
            <person name="Bonometti L."/>
            <person name="Westerberg I."/>
            <person name="Brannstrom I.O."/>
            <person name="Guillou S."/>
            <person name="Cros-Aarteil S."/>
            <person name="Calhoun S."/>
            <person name="Haridas S."/>
            <person name="Kuo A."/>
            <person name="Mondo S."/>
            <person name="Pangilinan J."/>
            <person name="Riley R."/>
            <person name="LaButti K."/>
            <person name="Andreopoulos B."/>
            <person name="Lipzen A."/>
            <person name="Chen C."/>
            <person name="Yan M."/>
            <person name="Daum C."/>
            <person name="Ng V."/>
            <person name="Clum A."/>
            <person name="Steindorff A."/>
            <person name="Ohm R.A."/>
            <person name="Martin F."/>
            <person name="Silar P."/>
            <person name="Natvig D.O."/>
            <person name="Lalanne C."/>
            <person name="Gautier V."/>
            <person name="Ament-Velasquez S.L."/>
            <person name="Kruys A."/>
            <person name="Hutchinson M.I."/>
            <person name="Powell A.J."/>
            <person name="Barry K."/>
            <person name="Miller A.N."/>
            <person name="Grigoriev I.V."/>
            <person name="Debuchy R."/>
            <person name="Gladieux P."/>
            <person name="Hiltunen Thoren M."/>
            <person name="Johannesson H."/>
        </authorList>
    </citation>
    <scope>NUCLEOTIDE SEQUENCE</scope>
    <source>
        <strain evidence="3">PSN309</strain>
    </source>
</reference>
<dbReference type="PANTHER" id="PTHR28072">
    <property type="entry name" value="CRUCIFORM CUTTING ENDONUCLEASE 1, MITOCHONDRIAL-RELATED"/>
    <property type="match status" value="1"/>
</dbReference>
<dbReference type="GO" id="GO:0000402">
    <property type="term" value="F:crossed form four-way junction DNA binding"/>
    <property type="evidence" value="ECO:0007669"/>
    <property type="project" value="TreeGrafter"/>
</dbReference>
<dbReference type="InterPro" id="IPR039197">
    <property type="entry name" value="Mrs1/Cce1"/>
</dbReference>
<dbReference type="InterPro" id="IPR036397">
    <property type="entry name" value="RNaseH_sf"/>
</dbReference>
<feature type="domain" description="Mitochondrial resolvase Ydc2 catalytic" evidence="2">
    <location>
        <begin position="55"/>
        <end position="351"/>
    </location>
</feature>
<evidence type="ECO:0000313" key="3">
    <source>
        <dbReference type="EMBL" id="KAK4189864.1"/>
    </source>
</evidence>
<dbReference type="GO" id="GO:0005739">
    <property type="term" value="C:mitochondrion"/>
    <property type="evidence" value="ECO:0007669"/>
    <property type="project" value="TreeGrafter"/>
</dbReference>
<dbReference type="Pfam" id="PF09159">
    <property type="entry name" value="Ydc2-catalyt"/>
    <property type="match status" value="1"/>
</dbReference>
<name>A0AAN7AKB7_9PEZI</name>
<dbReference type="PANTHER" id="PTHR28072:SF1">
    <property type="entry name" value="CRUCIFORM CUTTING ENDONUCLEASE 1, MITOCHONDRIAL-RELATED"/>
    <property type="match status" value="1"/>
</dbReference>
<dbReference type="GO" id="GO:0000403">
    <property type="term" value="F:Y-form DNA binding"/>
    <property type="evidence" value="ECO:0007669"/>
    <property type="project" value="TreeGrafter"/>
</dbReference>
<dbReference type="SUPFAM" id="SSF53098">
    <property type="entry name" value="Ribonuclease H-like"/>
    <property type="match status" value="1"/>
</dbReference>
<sequence>MPTSPPPFLKAHTVASLQKLLASCGLGRTGTKALLYQNIQKAARSFQPLPPTARILSIDLGIKNFAFSLLTPLSHPPTLDHNGSITQQPVSPAALHAWQRLDLTQGVPLPSTSTTSSLLSPSPSSSDLTPLEQQALQDFSPAAMSSLTYQLVTTHLLPLNPTHVLIERQRFRSSSGVAIQEWTIRVNTLEAMLHACFATLSGLGKWQGELFSVSPQAIARYLFPDAGSSSSSSDDLEEDGADSEKAAKKKGAKEKTNPYQILKQNKVSMLGEWIDPGGTMTGATEGALVLPKTTEAEEMAWMFVEGWQRKENKVKEEDQKVTKELLTKLDDLSDSVLQGLVWLQWQRNLEGLIKESPEVLEEEEEGLGEAVKKVRKGVKKVKASAETAGEEMEGEIGEEVTKKVKASPETVGDNIKVETEKKKKKSRGKPKLLEADEEAGSWEMTEKAPAWFREYGLGQGDWEVYLEEKESGELGNIP</sequence>
<evidence type="ECO:0000259" key="2">
    <source>
        <dbReference type="Pfam" id="PF09159"/>
    </source>
</evidence>
<protein>
    <submittedName>
        <fullName evidence="3">Mitochondrial resolvase Ydc2</fullName>
    </submittedName>
</protein>
<evidence type="ECO:0000313" key="4">
    <source>
        <dbReference type="Proteomes" id="UP001302126"/>
    </source>
</evidence>
<proteinExistence type="predicted"/>
<organism evidence="3 4">
    <name type="scientific">Podospora australis</name>
    <dbReference type="NCBI Taxonomy" id="1536484"/>
    <lineage>
        <taxon>Eukaryota</taxon>
        <taxon>Fungi</taxon>
        <taxon>Dikarya</taxon>
        <taxon>Ascomycota</taxon>
        <taxon>Pezizomycotina</taxon>
        <taxon>Sordariomycetes</taxon>
        <taxon>Sordariomycetidae</taxon>
        <taxon>Sordariales</taxon>
        <taxon>Podosporaceae</taxon>
        <taxon>Podospora</taxon>
    </lineage>
</organism>
<reference evidence="3" key="2">
    <citation type="submission" date="2023-05" db="EMBL/GenBank/DDBJ databases">
        <authorList>
            <consortium name="Lawrence Berkeley National Laboratory"/>
            <person name="Steindorff A."/>
            <person name="Hensen N."/>
            <person name="Bonometti L."/>
            <person name="Westerberg I."/>
            <person name="Brannstrom I.O."/>
            <person name="Guillou S."/>
            <person name="Cros-Aarteil S."/>
            <person name="Calhoun S."/>
            <person name="Haridas S."/>
            <person name="Kuo A."/>
            <person name="Mondo S."/>
            <person name="Pangilinan J."/>
            <person name="Riley R."/>
            <person name="Labutti K."/>
            <person name="Andreopoulos B."/>
            <person name="Lipzen A."/>
            <person name="Chen C."/>
            <person name="Yanf M."/>
            <person name="Daum C."/>
            <person name="Ng V."/>
            <person name="Clum A."/>
            <person name="Ohm R."/>
            <person name="Martin F."/>
            <person name="Silar P."/>
            <person name="Natvig D."/>
            <person name="Lalanne C."/>
            <person name="Gautier V."/>
            <person name="Ament-Velasquez S.L."/>
            <person name="Kruys A."/>
            <person name="Hutchinson M.I."/>
            <person name="Powell A.J."/>
            <person name="Barry K."/>
            <person name="Miller A.N."/>
            <person name="Grigoriev I.V."/>
            <person name="Debuchy R."/>
            <person name="Gladieux P."/>
            <person name="Thoren M.H."/>
            <person name="Johannesson H."/>
        </authorList>
    </citation>
    <scope>NUCLEOTIDE SEQUENCE</scope>
    <source>
        <strain evidence="3">PSN309</strain>
    </source>
</reference>
<feature type="region of interest" description="Disordered" evidence="1">
    <location>
        <begin position="390"/>
        <end position="440"/>
    </location>
</feature>
<dbReference type="Proteomes" id="UP001302126">
    <property type="component" value="Unassembled WGS sequence"/>
</dbReference>
<feature type="region of interest" description="Disordered" evidence="1">
    <location>
        <begin position="226"/>
        <end position="255"/>
    </location>
</feature>
<dbReference type="CDD" id="cd16963">
    <property type="entry name" value="CCE1"/>
    <property type="match status" value="1"/>
</dbReference>
<dbReference type="InterPro" id="IPR012337">
    <property type="entry name" value="RNaseH-like_sf"/>
</dbReference>
<dbReference type="GO" id="GO:0004520">
    <property type="term" value="F:DNA endonuclease activity"/>
    <property type="evidence" value="ECO:0007669"/>
    <property type="project" value="TreeGrafter"/>
</dbReference>
<evidence type="ECO:0000256" key="1">
    <source>
        <dbReference type="SAM" id="MobiDB-lite"/>
    </source>
</evidence>
<dbReference type="AlphaFoldDB" id="A0AAN7AKB7"/>
<comment type="caution">
    <text evidence="3">The sequence shown here is derived from an EMBL/GenBank/DDBJ whole genome shotgun (WGS) entry which is preliminary data.</text>
</comment>
<keyword evidence="4" id="KW-1185">Reference proteome</keyword>
<gene>
    <name evidence="3" type="ORF">QBC35DRAFT_379218</name>
</gene>